<evidence type="ECO:0000313" key="1">
    <source>
        <dbReference type="EMBL" id="EDM04510.1"/>
    </source>
</evidence>
<accession>A6HEQ5</accession>
<evidence type="ECO:0000313" key="2">
    <source>
        <dbReference type="Proteomes" id="UP000234681"/>
    </source>
</evidence>
<dbReference type="AlphaFoldDB" id="A6HEQ5"/>
<gene>
    <name evidence="1" type="ORF">rCG_34860</name>
</gene>
<sequence>MMGEVSLFKRPDPTACQDQASLQLFVGETVWAVTSHSQF</sequence>
<dbReference type="EMBL" id="CH473948">
    <property type="protein sequence ID" value="EDM04510.1"/>
    <property type="molecule type" value="Genomic_DNA"/>
</dbReference>
<proteinExistence type="predicted"/>
<protein>
    <submittedName>
        <fullName evidence="1">RCG34860</fullName>
    </submittedName>
</protein>
<feature type="non-terminal residue" evidence="1">
    <location>
        <position position="39"/>
    </location>
</feature>
<dbReference type="Proteomes" id="UP000234681">
    <property type="component" value="Chromosome 10"/>
</dbReference>
<reference evidence="1 2" key="1">
    <citation type="submission" date="2005-07" db="EMBL/GenBank/DDBJ databases">
        <authorList>
            <person name="Mural R.J."/>
            <person name="Li P.W."/>
            <person name="Adams M.D."/>
            <person name="Amanatides P.G."/>
            <person name="Baden-Tillson H."/>
            <person name="Barnstead M."/>
            <person name="Chin S.H."/>
            <person name="Dew I."/>
            <person name="Evans C.A."/>
            <person name="Ferriera S."/>
            <person name="Flanigan M."/>
            <person name="Fosler C."/>
            <person name="Glodek A."/>
            <person name="Gu Z."/>
            <person name="Holt R.A."/>
            <person name="Jennings D."/>
            <person name="Kraft C.L."/>
            <person name="Lu F."/>
            <person name="Nguyen T."/>
            <person name="Nusskern D.R."/>
            <person name="Pfannkoch C.M."/>
            <person name="Sitter C."/>
            <person name="Sutton G.G."/>
            <person name="Venter J.C."/>
            <person name="Wang Z."/>
            <person name="Woodage T."/>
            <person name="Zheng X.H."/>
            <person name="Zhong F."/>
        </authorList>
    </citation>
    <scope>NUCLEOTIDE SEQUENCE [LARGE SCALE GENOMIC DNA]</scope>
    <source>
        <strain>BN</strain>
        <strain evidence="2">Sprague-Dawley</strain>
    </source>
</reference>
<organism evidence="1 2">
    <name type="scientific">Rattus norvegicus</name>
    <name type="common">Rat</name>
    <dbReference type="NCBI Taxonomy" id="10116"/>
    <lineage>
        <taxon>Eukaryota</taxon>
        <taxon>Metazoa</taxon>
        <taxon>Chordata</taxon>
        <taxon>Craniata</taxon>
        <taxon>Vertebrata</taxon>
        <taxon>Euteleostomi</taxon>
        <taxon>Mammalia</taxon>
        <taxon>Eutheria</taxon>
        <taxon>Euarchontoglires</taxon>
        <taxon>Glires</taxon>
        <taxon>Rodentia</taxon>
        <taxon>Myomorpha</taxon>
        <taxon>Muroidea</taxon>
        <taxon>Muridae</taxon>
        <taxon>Murinae</taxon>
        <taxon>Rattus</taxon>
    </lineage>
</organism>
<name>A6HEQ5_RAT</name>